<dbReference type="PROSITE" id="PS00197">
    <property type="entry name" value="2FE2S_FER_1"/>
    <property type="match status" value="1"/>
</dbReference>
<dbReference type="InterPro" id="IPR017938">
    <property type="entry name" value="Riboflavin_synthase-like_b-brl"/>
</dbReference>
<evidence type="ECO:0000313" key="12">
    <source>
        <dbReference type="EMBL" id="WZK87383.1"/>
    </source>
</evidence>
<feature type="domain" description="FAD-binding FR-type" evidence="11">
    <location>
        <begin position="3"/>
        <end position="107"/>
    </location>
</feature>
<evidence type="ECO:0000256" key="1">
    <source>
        <dbReference type="ARBA" id="ARBA00001974"/>
    </source>
</evidence>
<dbReference type="Pfam" id="PF00175">
    <property type="entry name" value="NAD_binding_1"/>
    <property type="match status" value="1"/>
</dbReference>
<dbReference type="InterPro" id="IPR006058">
    <property type="entry name" value="2Fe2S_fd_BS"/>
</dbReference>
<name>A0ABZ2XMT3_9RHOB</name>
<evidence type="ECO:0000256" key="8">
    <source>
        <dbReference type="ARBA" id="ARBA00023014"/>
    </source>
</evidence>
<proteinExistence type="predicted"/>
<dbReference type="PANTHER" id="PTHR47354:SF8">
    <property type="entry name" value="1,2-PHENYLACETYL-COA EPOXIDASE, SUBUNIT E"/>
    <property type="match status" value="1"/>
</dbReference>
<keyword evidence="8" id="KW-0411">Iron-sulfur</keyword>
<dbReference type="PRINTS" id="PR00371">
    <property type="entry name" value="FPNCR"/>
</dbReference>
<dbReference type="PRINTS" id="PR00406">
    <property type="entry name" value="CYTB5RDTASE"/>
</dbReference>
<keyword evidence="13" id="KW-1185">Reference proteome</keyword>
<evidence type="ECO:0000256" key="7">
    <source>
        <dbReference type="ARBA" id="ARBA00023004"/>
    </source>
</evidence>
<evidence type="ECO:0000259" key="11">
    <source>
        <dbReference type="PROSITE" id="PS51384"/>
    </source>
</evidence>
<comment type="cofactor">
    <cofactor evidence="1">
        <name>FAD</name>
        <dbReference type="ChEBI" id="CHEBI:57692"/>
    </cofactor>
</comment>
<keyword evidence="7" id="KW-0408">Iron</keyword>
<dbReference type="SUPFAM" id="SSF52343">
    <property type="entry name" value="Ferredoxin reductase-like, C-terminal NADP-linked domain"/>
    <property type="match status" value="1"/>
</dbReference>
<dbReference type="CDD" id="cd00207">
    <property type="entry name" value="fer2"/>
    <property type="match status" value="1"/>
</dbReference>
<dbReference type="InterPro" id="IPR039261">
    <property type="entry name" value="FNR_nucleotide-bd"/>
</dbReference>
<dbReference type="Gene3D" id="2.40.30.10">
    <property type="entry name" value="Translation factors"/>
    <property type="match status" value="1"/>
</dbReference>
<keyword evidence="2" id="KW-0285">Flavoprotein</keyword>
<accession>A0ABZ2XMT3</accession>
<reference evidence="12 13" key="1">
    <citation type="submission" date="2023-04" db="EMBL/GenBank/DDBJ databases">
        <title>Complete genome sequence of Alisedimentitalea scapharcae.</title>
        <authorList>
            <person name="Rong J.-C."/>
            <person name="Yi M.-L."/>
            <person name="Zhao Q."/>
        </authorList>
    </citation>
    <scope>NUCLEOTIDE SEQUENCE [LARGE SCALE GENOMIC DNA]</scope>
    <source>
        <strain evidence="12 13">KCTC 42119</strain>
    </source>
</reference>
<dbReference type="InterPro" id="IPR001709">
    <property type="entry name" value="Flavoprot_Pyr_Nucl_cyt_Rdtase"/>
</dbReference>
<dbReference type="RefSeq" id="WP_406644631.1">
    <property type="nucleotide sequence ID" value="NZ_CP123584.1"/>
</dbReference>
<keyword evidence="5" id="KW-0274">FAD</keyword>
<evidence type="ECO:0000256" key="3">
    <source>
        <dbReference type="ARBA" id="ARBA00022714"/>
    </source>
</evidence>
<evidence type="ECO:0000256" key="9">
    <source>
        <dbReference type="ARBA" id="ARBA00034078"/>
    </source>
</evidence>
<dbReference type="InterPro" id="IPR008333">
    <property type="entry name" value="Cbr1-like_FAD-bd_dom"/>
</dbReference>
<dbReference type="InterPro" id="IPR001433">
    <property type="entry name" value="OxRdtase_FAD/NAD-bd"/>
</dbReference>
<sequence>MNSDFHPLTISDIHREIGGQATSVTCVVPPELGETFSWQAGQHLPLRFVIDGKEHRRCYTISNPPGAPLRITVKRVQNGVVSNHIADSLKVGHTLEAMPPLGQFMLQADPMARRTHYFFAAGSGITPLFAMIKELLAHEPHSVAHLIYGNRTADGILFCEELDALANDHSGRFTLRHMLSSPSIWSWFSPWRSGHIATEAISAAFAETPPVAQDVRYWICGPGEMNKNVRDALMALDVPASRIHLESFGGGGILAGTNITGIAATALVTLKGRRHNIAVPADQTLLEAALAAGLKPPYSCQSGVCGACKARLTKGNIRMHTQMALTETDIAQGDVLTCQSVAQTSKLEIEFPG</sequence>
<keyword evidence="6" id="KW-0560">Oxidoreductase</keyword>
<organism evidence="12 13">
    <name type="scientific">Aliisedimentitalea scapharcae</name>
    <dbReference type="NCBI Taxonomy" id="1524259"/>
    <lineage>
        <taxon>Bacteria</taxon>
        <taxon>Pseudomonadati</taxon>
        <taxon>Pseudomonadota</taxon>
        <taxon>Alphaproteobacteria</taxon>
        <taxon>Rhodobacterales</taxon>
        <taxon>Roseobacteraceae</taxon>
        <taxon>Aliisedimentitalea</taxon>
    </lineage>
</organism>
<dbReference type="InterPro" id="IPR050415">
    <property type="entry name" value="MRET"/>
</dbReference>
<dbReference type="Pfam" id="PF00111">
    <property type="entry name" value="Fer2"/>
    <property type="match status" value="1"/>
</dbReference>
<dbReference type="SUPFAM" id="SSF63380">
    <property type="entry name" value="Riboflavin synthase domain-like"/>
    <property type="match status" value="1"/>
</dbReference>
<dbReference type="InterPro" id="IPR036010">
    <property type="entry name" value="2Fe-2S_ferredoxin-like_sf"/>
</dbReference>
<gene>
    <name evidence="12" type="ORF">QEZ52_12210</name>
</gene>
<dbReference type="EMBL" id="CP123584">
    <property type="protein sequence ID" value="WZK87383.1"/>
    <property type="molecule type" value="Genomic_DNA"/>
</dbReference>
<evidence type="ECO:0000256" key="5">
    <source>
        <dbReference type="ARBA" id="ARBA00022827"/>
    </source>
</evidence>
<dbReference type="PROSITE" id="PS51384">
    <property type="entry name" value="FAD_FR"/>
    <property type="match status" value="1"/>
</dbReference>
<dbReference type="InterPro" id="IPR012675">
    <property type="entry name" value="Beta-grasp_dom_sf"/>
</dbReference>
<keyword evidence="4" id="KW-0479">Metal-binding</keyword>
<evidence type="ECO:0000256" key="6">
    <source>
        <dbReference type="ARBA" id="ARBA00023002"/>
    </source>
</evidence>
<dbReference type="Gene3D" id="3.10.20.30">
    <property type="match status" value="1"/>
</dbReference>
<evidence type="ECO:0000259" key="10">
    <source>
        <dbReference type="PROSITE" id="PS51085"/>
    </source>
</evidence>
<dbReference type="PANTHER" id="PTHR47354">
    <property type="entry name" value="NADH OXIDOREDUCTASE HCR"/>
    <property type="match status" value="1"/>
</dbReference>
<keyword evidence="3" id="KW-0001">2Fe-2S</keyword>
<feature type="domain" description="2Fe-2S ferredoxin-type" evidence="10">
    <location>
        <begin position="264"/>
        <end position="353"/>
    </location>
</feature>
<evidence type="ECO:0000256" key="4">
    <source>
        <dbReference type="ARBA" id="ARBA00022723"/>
    </source>
</evidence>
<dbReference type="InterPro" id="IPR001041">
    <property type="entry name" value="2Fe-2S_ferredoxin-type"/>
</dbReference>
<dbReference type="Pfam" id="PF00970">
    <property type="entry name" value="FAD_binding_6"/>
    <property type="match status" value="1"/>
</dbReference>
<dbReference type="InterPro" id="IPR017927">
    <property type="entry name" value="FAD-bd_FR_type"/>
</dbReference>
<dbReference type="Proteomes" id="UP001623232">
    <property type="component" value="Chromosome"/>
</dbReference>
<dbReference type="SUPFAM" id="SSF54292">
    <property type="entry name" value="2Fe-2S ferredoxin-like"/>
    <property type="match status" value="1"/>
</dbReference>
<comment type="cofactor">
    <cofactor evidence="9">
        <name>[2Fe-2S] cluster</name>
        <dbReference type="ChEBI" id="CHEBI:190135"/>
    </cofactor>
</comment>
<evidence type="ECO:0000256" key="2">
    <source>
        <dbReference type="ARBA" id="ARBA00022630"/>
    </source>
</evidence>
<protein>
    <submittedName>
        <fullName evidence="12">Ferredoxin--NADP reductase</fullName>
    </submittedName>
</protein>
<evidence type="ECO:0000313" key="13">
    <source>
        <dbReference type="Proteomes" id="UP001623232"/>
    </source>
</evidence>
<dbReference type="PROSITE" id="PS51085">
    <property type="entry name" value="2FE2S_FER_2"/>
    <property type="match status" value="1"/>
</dbReference>
<dbReference type="CDD" id="cd06214">
    <property type="entry name" value="PA_degradation_oxidoreductase_like"/>
    <property type="match status" value="1"/>
</dbReference>
<dbReference type="Gene3D" id="3.40.50.80">
    <property type="entry name" value="Nucleotide-binding domain of ferredoxin-NADP reductase (FNR) module"/>
    <property type="match status" value="1"/>
</dbReference>